<accession>A0A7T3MK42</accession>
<dbReference type="Proteomes" id="UP000463860">
    <property type="component" value="Segment"/>
</dbReference>
<keyword evidence="2" id="KW-1185">Reference proteome</keyword>
<protein>
    <submittedName>
        <fullName evidence="1">Uncharacterized protein</fullName>
    </submittedName>
</protein>
<organism evidence="1 2">
    <name type="scientific">Enterococcus phage PBEF129</name>
    <dbReference type="NCBI Taxonomy" id="2696337"/>
    <lineage>
        <taxon>Viruses</taxon>
        <taxon>Duplodnaviria</taxon>
        <taxon>Heunggongvirae</taxon>
        <taxon>Uroviricota</taxon>
        <taxon>Caudoviricetes</taxon>
        <taxon>Herelleviridae</taxon>
        <taxon>Brockvirinae</taxon>
        <taxon>Kochikohdavirus</taxon>
        <taxon>Kochikohdavirus ECP3</taxon>
    </lineage>
</organism>
<proteinExistence type="predicted"/>
<reference evidence="1" key="1">
    <citation type="submission" date="2020-12" db="EMBL/GenBank/DDBJ databases">
        <title>Comparison of Enterococcus faecalis Biofilm Removal Efficiency Among Bacteriophage PBEF129, Its Endolysin, and Cefotaxime.</title>
        <authorList>
            <person name="Myung H."/>
            <person name="Oh H."/>
            <person name="Hwang Y."/>
            <person name="Hong H."/>
        </authorList>
    </citation>
    <scope>NUCLEOTIDE SEQUENCE</scope>
</reference>
<sequence>MKSYLIVTCKPDRDTTCIFISRGTINAWYILVFRYSYIYSLPCPWSPVLYSTILTCYSYLTPRGIRIWYFLQYIVYICLS</sequence>
<evidence type="ECO:0000313" key="1">
    <source>
        <dbReference type="EMBL" id="QPW37221.1"/>
    </source>
</evidence>
<evidence type="ECO:0000313" key="2">
    <source>
        <dbReference type="Proteomes" id="UP000463860"/>
    </source>
</evidence>
<dbReference type="EMBL" id="MN854830">
    <property type="protein sequence ID" value="QPW37221.1"/>
    <property type="molecule type" value="Genomic_DNA"/>
</dbReference>
<name>A0A7T3MK42_9CAUD</name>